<evidence type="ECO:0000256" key="1">
    <source>
        <dbReference type="PROSITE-ProRule" id="PRU00042"/>
    </source>
</evidence>
<dbReference type="EMBL" id="KZ857384">
    <property type="protein sequence ID" value="RDX54595.1"/>
    <property type="molecule type" value="Genomic_DNA"/>
</dbReference>
<name>A0A371DPX6_9APHY</name>
<dbReference type="Proteomes" id="UP000256964">
    <property type="component" value="Unassembled WGS sequence"/>
</dbReference>
<gene>
    <name evidence="3" type="ORF">OH76DRAFT_979131</name>
</gene>
<dbReference type="InterPro" id="IPR013087">
    <property type="entry name" value="Znf_C2H2_type"/>
</dbReference>
<dbReference type="GO" id="GO:0008270">
    <property type="term" value="F:zinc ion binding"/>
    <property type="evidence" value="ECO:0007669"/>
    <property type="project" value="UniProtKB-KW"/>
</dbReference>
<dbReference type="STRING" id="139420.A0A371DPX6"/>
<organism evidence="3 4">
    <name type="scientific">Lentinus brumalis</name>
    <dbReference type="NCBI Taxonomy" id="2498619"/>
    <lineage>
        <taxon>Eukaryota</taxon>
        <taxon>Fungi</taxon>
        <taxon>Dikarya</taxon>
        <taxon>Basidiomycota</taxon>
        <taxon>Agaricomycotina</taxon>
        <taxon>Agaricomycetes</taxon>
        <taxon>Polyporales</taxon>
        <taxon>Polyporaceae</taxon>
        <taxon>Lentinus</taxon>
    </lineage>
</organism>
<dbReference type="OrthoDB" id="2801792at2759"/>
<dbReference type="AlphaFoldDB" id="A0A371DPX6"/>
<keyword evidence="1" id="KW-0862">Zinc</keyword>
<proteinExistence type="predicted"/>
<dbReference type="PROSITE" id="PS50157">
    <property type="entry name" value="ZINC_FINGER_C2H2_2"/>
    <property type="match status" value="1"/>
</dbReference>
<keyword evidence="1" id="KW-0863">Zinc-finger</keyword>
<reference evidence="3 4" key="1">
    <citation type="journal article" date="2018" name="Biotechnol. Biofuels">
        <title>Integrative visual omics of the white-rot fungus Polyporus brumalis exposes the biotechnological potential of its oxidative enzymes for delignifying raw plant biomass.</title>
        <authorList>
            <person name="Miyauchi S."/>
            <person name="Rancon A."/>
            <person name="Drula E."/>
            <person name="Hage H."/>
            <person name="Chaduli D."/>
            <person name="Favel A."/>
            <person name="Grisel S."/>
            <person name="Henrissat B."/>
            <person name="Herpoel-Gimbert I."/>
            <person name="Ruiz-Duenas F.J."/>
            <person name="Chevret D."/>
            <person name="Hainaut M."/>
            <person name="Lin J."/>
            <person name="Wang M."/>
            <person name="Pangilinan J."/>
            <person name="Lipzen A."/>
            <person name="Lesage-Meessen L."/>
            <person name="Navarro D."/>
            <person name="Riley R."/>
            <person name="Grigoriev I.V."/>
            <person name="Zhou S."/>
            <person name="Raouche S."/>
            <person name="Rosso M.N."/>
        </authorList>
    </citation>
    <scope>NUCLEOTIDE SEQUENCE [LARGE SCALE GENOMIC DNA]</scope>
    <source>
        <strain evidence="3 4">BRFM 1820</strain>
    </source>
</reference>
<keyword evidence="1" id="KW-0479">Metal-binding</keyword>
<evidence type="ECO:0000259" key="2">
    <source>
        <dbReference type="PROSITE" id="PS50157"/>
    </source>
</evidence>
<evidence type="ECO:0000313" key="4">
    <source>
        <dbReference type="Proteomes" id="UP000256964"/>
    </source>
</evidence>
<evidence type="ECO:0000313" key="3">
    <source>
        <dbReference type="EMBL" id="RDX54595.1"/>
    </source>
</evidence>
<accession>A0A371DPX6</accession>
<keyword evidence="4" id="KW-1185">Reference proteome</keyword>
<feature type="domain" description="C2H2-type" evidence="2">
    <location>
        <begin position="243"/>
        <end position="273"/>
    </location>
</feature>
<protein>
    <recommendedName>
        <fullName evidence="2">C2H2-type domain-containing protein</fullName>
    </recommendedName>
</protein>
<sequence length="274" mass="31043">MTRHRVSSHCPRDRSFQFHPYSRLGPRPCGQASNLLLRDHHTASVLHPVNHALYTPDSIPLEPSNEWTPEPRPFPCGNREDAAPPAGSYWYGRASLSPHYDNLYLFLETSPAMNGAGPSDAFAPFDPTSPYPATRYIADLASPTMDDLSNEYWGATTPQYSSYATDTNPVDSVNKMRCQWDSCEVILDDVSHSGLRRHFRDFHHAPRGERMRCRWGSCCRSEEMLFENIPKHIAECHVKSMAQRCPWCNGNFARKDTLKRHQNAGCPAVGQQPQ</sequence>